<reference evidence="2" key="1">
    <citation type="submission" date="2018-04" db="EMBL/GenBank/DDBJ databases">
        <title>Whole genome sequencing of Hypsizygus marmoreus.</title>
        <authorList>
            <person name="Choi I.-G."/>
            <person name="Min B."/>
            <person name="Kim J.-G."/>
            <person name="Kim S."/>
            <person name="Oh Y.-L."/>
            <person name="Kong W.-S."/>
            <person name="Park H."/>
            <person name="Jeong J."/>
            <person name="Song E.-S."/>
        </authorList>
    </citation>
    <scope>NUCLEOTIDE SEQUENCE [LARGE SCALE GENOMIC DNA]</scope>
    <source>
        <strain evidence="2">51987-8</strain>
    </source>
</reference>
<proteinExistence type="predicted"/>
<organism evidence="2 3">
    <name type="scientific">Hypsizygus marmoreus</name>
    <name type="common">White beech mushroom</name>
    <name type="synonym">Agaricus marmoreus</name>
    <dbReference type="NCBI Taxonomy" id="39966"/>
    <lineage>
        <taxon>Eukaryota</taxon>
        <taxon>Fungi</taxon>
        <taxon>Dikarya</taxon>
        <taxon>Basidiomycota</taxon>
        <taxon>Agaricomycotina</taxon>
        <taxon>Agaricomycetes</taxon>
        <taxon>Agaricomycetidae</taxon>
        <taxon>Agaricales</taxon>
        <taxon>Tricholomatineae</taxon>
        <taxon>Lyophyllaceae</taxon>
        <taxon>Hypsizygus</taxon>
    </lineage>
</organism>
<sequence length="348" mass="37823">MSKVLRDVVLPLIVFSVLIAFAWRFIFGHLHESGLDVALANACSPKNTSGRSYRIPYTGFDKIDGHVLCPLVAFFHEAMESSDAITFLTYFVGIGGPLSIIPSIEGWRQGRRLLIAYPVIFGLLSQTLTIGVTMPMYWLIFLLSGGANTGRNGNPGGAKITQAHAEAIVFGIVVGGVIPSVGMLLLEDPLVTAIWQPYPIYISLAQLAHLAFRRVSKHPDSGYSTIRALYIGAFIVSSSVHISTIWPLLKDVSTLQNVFLPSIIVPNTSASLSIRVLHFLKWDFTFGFLSSIVATLWFARSMGEFLALVAWSIIATPVFGPGAALTGTALWRESTLQVESAPSKAKQT</sequence>
<dbReference type="Proteomes" id="UP000076154">
    <property type="component" value="Unassembled WGS sequence"/>
</dbReference>
<keyword evidence="3" id="KW-1185">Reference proteome</keyword>
<dbReference type="AlphaFoldDB" id="A0A369JHJ9"/>
<dbReference type="InParanoid" id="A0A369JHJ9"/>
<comment type="caution">
    <text evidence="2">The sequence shown here is derived from an EMBL/GenBank/DDBJ whole genome shotgun (WGS) entry which is preliminary data.</text>
</comment>
<keyword evidence="1" id="KW-1133">Transmembrane helix</keyword>
<feature type="transmembrane region" description="Helical" evidence="1">
    <location>
        <begin position="305"/>
        <end position="331"/>
    </location>
</feature>
<feature type="transmembrane region" description="Helical" evidence="1">
    <location>
        <begin position="228"/>
        <end position="249"/>
    </location>
</feature>
<evidence type="ECO:0000256" key="1">
    <source>
        <dbReference type="SAM" id="Phobius"/>
    </source>
</evidence>
<dbReference type="STRING" id="39966.A0A369JHJ9"/>
<accession>A0A369JHJ9</accession>
<name>A0A369JHJ9_HYPMA</name>
<dbReference type="OrthoDB" id="72269at2759"/>
<feature type="transmembrane region" description="Helical" evidence="1">
    <location>
        <begin position="7"/>
        <end position="26"/>
    </location>
</feature>
<keyword evidence="1" id="KW-0472">Membrane</keyword>
<evidence type="ECO:0000313" key="3">
    <source>
        <dbReference type="Proteomes" id="UP000076154"/>
    </source>
</evidence>
<gene>
    <name evidence="2" type="primary">ctvD</name>
    <name evidence="2" type="ORF">Hypma_011410</name>
</gene>
<evidence type="ECO:0000313" key="2">
    <source>
        <dbReference type="EMBL" id="RDB21348.1"/>
    </source>
</evidence>
<dbReference type="EMBL" id="LUEZ02000055">
    <property type="protein sequence ID" value="RDB21348.1"/>
    <property type="molecule type" value="Genomic_DNA"/>
</dbReference>
<feature type="transmembrane region" description="Helical" evidence="1">
    <location>
        <begin position="165"/>
        <end position="186"/>
    </location>
</feature>
<feature type="transmembrane region" description="Helical" evidence="1">
    <location>
        <begin position="113"/>
        <end position="130"/>
    </location>
</feature>
<feature type="transmembrane region" description="Helical" evidence="1">
    <location>
        <begin position="279"/>
        <end position="298"/>
    </location>
</feature>
<keyword evidence="1" id="KW-0812">Transmembrane</keyword>
<feature type="transmembrane region" description="Helical" evidence="1">
    <location>
        <begin position="84"/>
        <end position="101"/>
    </location>
</feature>
<protein>
    <submittedName>
        <fullName evidence="2">Citreoviridin biosynthesis protein D</fullName>
    </submittedName>
</protein>